<gene>
    <name evidence="1" type="ORF">JCM15548_14278</name>
</gene>
<dbReference type="OrthoDB" id="9781180at2"/>
<proteinExistence type="predicted"/>
<sequence length="233" mass="26925">MDNLFLKYMRERTGKRKSSGPDFYAPGPVITISRDYGCPGRRIARLLSETLTEKNARLGGTQEWKWISKEIIEESARELKLSPTLIQDLSDYRTRGFFENLALFFSDEFYPGDVKIKNTIARFIYNAASEGNVVIVGRAGESITKNFDKSLHIKLQAPINWRAKQVADSYGMSIVDAKKEVIEMDKRRTQFRNYFEKDLPDIEFFDIFFNVATMTDEEIIEMIIIIAETRGFV</sequence>
<dbReference type="AlphaFoldDB" id="A0A0E9M328"/>
<accession>A0A0E9M328</accession>
<reference evidence="1 2" key="1">
    <citation type="journal article" date="2015" name="Microbes Environ.">
        <title>Distribution and evolution of nitrogen fixation genes in the phylum bacteroidetes.</title>
        <authorList>
            <person name="Inoue J."/>
            <person name="Oshima K."/>
            <person name="Suda W."/>
            <person name="Sakamoto M."/>
            <person name="Iino T."/>
            <person name="Noda S."/>
            <person name="Hongoh Y."/>
            <person name="Hattori M."/>
            <person name="Ohkuma M."/>
        </authorList>
    </citation>
    <scope>NUCLEOTIDE SEQUENCE [LARGE SCALE GENOMIC DNA]</scope>
    <source>
        <strain evidence="1">JCM 15548</strain>
    </source>
</reference>
<dbReference type="Pfam" id="PF13189">
    <property type="entry name" value="Cytidylate_kin2"/>
    <property type="match status" value="1"/>
</dbReference>
<dbReference type="RefSeq" id="WP_062128250.1">
    <property type="nucleotide sequence ID" value="NZ_BAZW01000066.1"/>
</dbReference>
<evidence type="ECO:0008006" key="3">
    <source>
        <dbReference type="Google" id="ProtNLM"/>
    </source>
</evidence>
<keyword evidence="2" id="KW-1185">Reference proteome</keyword>
<comment type="caution">
    <text evidence="1">The sequence shown here is derived from an EMBL/GenBank/DDBJ whole genome shotgun (WGS) entry which is preliminary data.</text>
</comment>
<dbReference type="InterPro" id="IPR027417">
    <property type="entry name" value="P-loop_NTPase"/>
</dbReference>
<name>A0A0E9M328_9BACT</name>
<protein>
    <recommendedName>
        <fullName evidence="3">Cytidylate kinase</fullName>
    </recommendedName>
</protein>
<dbReference type="EMBL" id="BAZW01000066">
    <property type="protein sequence ID" value="GAO31873.1"/>
    <property type="molecule type" value="Genomic_DNA"/>
</dbReference>
<dbReference type="Gene3D" id="3.40.50.300">
    <property type="entry name" value="P-loop containing nucleotide triphosphate hydrolases"/>
    <property type="match status" value="1"/>
</dbReference>
<organism evidence="1 2">
    <name type="scientific">Geofilum rubicundum JCM 15548</name>
    <dbReference type="NCBI Taxonomy" id="1236989"/>
    <lineage>
        <taxon>Bacteria</taxon>
        <taxon>Pseudomonadati</taxon>
        <taxon>Bacteroidota</taxon>
        <taxon>Bacteroidia</taxon>
        <taxon>Marinilabiliales</taxon>
        <taxon>Marinilabiliaceae</taxon>
        <taxon>Geofilum</taxon>
    </lineage>
</organism>
<dbReference type="Proteomes" id="UP000032900">
    <property type="component" value="Unassembled WGS sequence"/>
</dbReference>
<evidence type="ECO:0000313" key="2">
    <source>
        <dbReference type="Proteomes" id="UP000032900"/>
    </source>
</evidence>
<dbReference type="STRING" id="1236989.JCM15548_14278"/>
<evidence type="ECO:0000313" key="1">
    <source>
        <dbReference type="EMBL" id="GAO31873.1"/>
    </source>
</evidence>